<feature type="binding site" evidence="11">
    <location>
        <position position="59"/>
    </location>
    <ligand>
        <name>Mg(2+)</name>
        <dbReference type="ChEBI" id="CHEBI:18420"/>
    </ligand>
</feature>
<evidence type="ECO:0000256" key="3">
    <source>
        <dbReference type="ARBA" id="ARBA00022723"/>
    </source>
</evidence>
<keyword evidence="4 10" id="KW-0547">Nucleotide-binding</keyword>
<dbReference type="PANTHER" id="PTHR10218">
    <property type="entry name" value="GTP-BINDING PROTEIN ALPHA SUBUNIT"/>
    <property type="match status" value="1"/>
</dbReference>
<feature type="binding site" evidence="10">
    <location>
        <begin position="283"/>
        <end position="286"/>
    </location>
    <ligand>
        <name>GTP</name>
        <dbReference type="ChEBI" id="CHEBI:37565"/>
    </ligand>
</feature>
<dbReference type="Gene3D" id="3.40.50.300">
    <property type="entry name" value="P-loop containing nucleotide triphosphate hydrolases"/>
    <property type="match status" value="1"/>
</dbReference>
<keyword evidence="13" id="KW-1185">Reference proteome</keyword>
<dbReference type="STRING" id="40296.A0A0A2KY44"/>
<dbReference type="GO" id="GO:0031683">
    <property type="term" value="F:G-protein beta/gamma-subunit complex binding"/>
    <property type="evidence" value="ECO:0007669"/>
    <property type="project" value="InterPro"/>
</dbReference>
<evidence type="ECO:0000256" key="9">
    <source>
        <dbReference type="ARBA" id="ARBA00023288"/>
    </source>
</evidence>
<dbReference type="GO" id="GO:0000750">
    <property type="term" value="P:pheromone-dependent signal transduction involved in conjugation with cellular fusion"/>
    <property type="evidence" value="ECO:0007669"/>
    <property type="project" value="TreeGrafter"/>
</dbReference>
<name>A0A0A2KY44_PENIT</name>
<comment type="caution">
    <text evidence="12">The sequence shown here is derived from an EMBL/GenBank/DDBJ whole genome shotgun (WGS) entry which is preliminary data.</text>
</comment>
<dbReference type="GO" id="GO:0003924">
    <property type="term" value="F:GTPase activity"/>
    <property type="evidence" value="ECO:0007669"/>
    <property type="project" value="InterPro"/>
</dbReference>
<dbReference type="InterPro" id="IPR002975">
    <property type="entry name" value="Fungi_Gprotein_alpha"/>
</dbReference>
<dbReference type="HOGENOM" id="CLU_014184_6_0_1"/>
<protein>
    <submittedName>
        <fullName evidence="12">Fungal G-protein, alpha subunit</fullName>
    </submittedName>
</protein>
<dbReference type="GO" id="GO:0005834">
    <property type="term" value="C:heterotrimeric G-protein complex"/>
    <property type="evidence" value="ECO:0007669"/>
    <property type="project" value="InterPro"/>
</dbReference>
<evidence type="ECO:0000313" key="12">
    <source>
        <dbReference type="EMBL" id="KGO69270.1"/>
    </source>
</evidence>
<evidence type="ECO:0000256" key="2">
    <source>
        <dbReference type="ARBA" id="ARBA00022707"/>
    </source>
</evidence>
<dbReference type="PhylomeDB" id="A0A0A2KY44"/>
<dbReference type="Pfam" id="PF00503">
    <property type="entry name" value="G-alpha"/>
    <property type="match status" value="1"/>
</dbReference>
<dbReference type="AlphaFoldDB" id="A0A0A2KY44"/>
<dbReference type="OrthoDB" id="4270187at2759"/>
<dbReference type="Gene3D" id="1.10.400.10">
    <property type="entry name" value="GI Alpha 1, domain 2-like"/>
    <property type="match status" value="1"/>
</dbReference>
<evidence type="ECO:0000256" key="8">
    <source>
        <dbReference type="ARBA" id="ARBA00023224"/>
    </source>
</evidence>
<evidence type="ECO:0000256" key="6">
    <source>
        <dbReference type="ARBA" id="ARBA00023134"/>
    </source>
</evidence>
<dbReference type="CDD" id="cd00066">
    <property type="entry name" value="G-alpha"/>
    <property type="match status" value="1"/>
</dbReference>
<dbReference type="GO" id="GO:0005737">
    <property type="term" value="C:cytoplasm"/>
    <property type="evidence" value="ECO:0007669"/>
    <property type="project" value="TreeGrafter"/>
</dbReference>
<dbReference type="InterPro" id="IPR027417">
    <property type="entry name" value="P-loop_NTPase"/>
</dbReference>
<dbReference type="InterPro" id="IPR001019">
    <property type="entry name" value="Gprotein_alpha_su"/>
</dbReference>
<sequence length="382" mass="43523">MWSFGNRIIRWMTTKFTKPTNDEALQRNSEVERHLKIERKNANKTYKILLLGAGESGKSTVIKQMRILYSGGFSEGERRDTRAVIYDNMISAFKALLDIMSVENIGFGTDSAKPSADLITKTEPNDFAERSSLGEALSDAMRCLWMDSGFQIAVARSHDLPFHENMLYFYNSIDLVSTPGWIPCDQDFLQARFRTTGIAETTFKLGATNLRMVDVGGQRSERKKWIHCFEDVSCMIFVAAISGYDQRTAEDPNANQMHEAFILFDLLVNSEHFKHTPIILFLNKIDIFKKKLAVSPLSQYYADFTGCNTDLYAAASLFRPHELLTSWKKQDVITLSLGLSYLQTQSYEWNVGYREARDAYEPGIGGQKFSCTSFHPKPRPIR</sequence>
<dbReference type="GO" id="GO:0046872">
    <property type="term" value="F:metal ion binding"/>
    <property type="evidence" value="ECO:0007669"/>
    <property type="project" value="UniProtKB-KW"/>
</dbReference>
<dbReference type="SMART" id="SM00275">
    <property type="entry name" value="G_alpha"/>
    <property type="match status" value="1"/>
</dbReference>
<keyword evidence="7" id="KW-0564">Palmitate</keyword>
<keyword evidence="3 11" id="KW-0479">Metal-binding</keyword>
<dbReference type="OMA" id="EYTGLNN"/>
<dbReference type="InterPro" id="IPR011025">
    <property type="entry name" value="GproteinA_insert"/>
</dbReference>
<evidence type="ECO:0000256" key="4">
    <source>
        <dbReference type="ARBA" id="ARBA00022741"/>
    </source>
</evidence>
<evidence type="ECO:0000256" key="1">
    <source>
        <dbReference type="ARBA" id="ARBA00007976"/>
    </source>
</evidence>
<dbReference type="PRINTS" id="PR01241">
    <property type="entry name" value="GPROTEINAFNG"/>
</dbReference>
<dbReference type="EMBL" id="JQGA01001155">
    <property type="protein sequence ID" value="KGO69270.1"/>
    <property type="molecule type" value="Genomic_DNA"/>
</dbReference>
<dbReference type="GO" id="GO:0001664">
    <property type="term" value="F:G protein-coupled receptor binding"/>
    <property type="evidence" value="ECO:0007669"/>
    <property type="project" value="InterPro"/>
</dbReference>
<dbReference type="GO" id="GO:0005525">
    <property type="term" value="F:GTP binding"/>
    <property type="evidence" value="ECO:0007669"/>
    <property type="project" value="UniProtKB-KW"/>
</dbReference>
<evidence type="ECO:0000256" key="5">
    <source>
        <dbReference type="ARBA" id="ARBA00022842"/>
    </source>
</evidence>
<organism evidence="12 13">
    <name type="scientific">Penicillium italicum</name>
    <name type="common">Blue mold</name>
    <dbReference type="NCBI Taxonomy" id="40296"/>
    <lineage>
        <taxon>Eukaryota</taxon>
        <taxon>Fungi</taxon>
        <taxon>Dikarya</taxon>
        <taxon>Ascomycota</taxon>
        <taxon>Pezizomycotina</taxon>
        <taxon>Eurotiomycetes</taxon>
        <taxon>Eurotiomycetidae</taxon>
        <taxon>Eurotiales</taxon>
        <taxon>Aspergillaceae</taxon>
        <taxon>Penicillium</taxon>
    </lineage>
</organism>
<dbReference type="SUPFAM" id="SSF52540">
    <property type="entry name" value="P-loop containing nucleoside triphosphate hydrolases"/>
    <property type="match status" value="1"/>
</dbReference>
<reference evidence="12 13" key="1">
    <citation type="journal article" date="2015" name="Mol. Plant Microbe Interact.">
        <title>Genome, transcriptome, and functional analyses of Penicillium expansum provide new insights into secondary metabolism and pathogenicity.</title>
        <authorList>
            <person name="Ballester A.R."/>
            <person name="Marcet-Houben M."/>
            <person name="Levin E."/>
            <person name="Sela N."/>
            <person name="Selma-Lazaro C."/>
            <person name="Carmona L."/>
            <person name="Wisniewski M."/>
            <person name="Droby S."/>
            <person name="Gonzalez-Candelas L."/>
            <person name="Gabaldon T."/>
        </authorList>
    </citation>
    <scope>NUCLEOTIDE SEQUENCE [LARGE SCALE GENOMIC DNA]</scope>
    <source>
        <strain evidence="12 13">PHI-1</strain>
    </source>
</reference>
<evidence type="ECO:0000256" key="7">
    <source>
        <dbReference type="ARBA" id="ARBA00023139"/>
    </source>
</evidence>
<comment type="similarity">
    <text evidence="1">Belongs to the G-alpha family. G(q) subfamily.</text>
</comment>
<keyword evidence="5 11" id="KW-0460">Magnesium</keyword>
<dbReference type="SUPFAM" id="SSF47895">
    <property type="entry name" value="Transducin (alpha subunit), insertion domain"/>
    <property type="match status" value="1"/>
</dbReference>
<feature type="binding site" evidence="11">
    <location>
        <position position="195"/>
    </location>
    <ligand>
        <name>Mg(2+)</name>
        <dbReference type="ChEBI" id="CHEBI:18420"/>
    </ligand>
</feature>
<keyword evidence="2" id="KW-0519">Myristate</keyword>
<gene>
    <name evidence="12" type="ORF">PITC_094690</name>
</gene>
<evidence type="ECO:0000256" key="10">
    <source>
        <dbReference type="PIRSR" id="PIRSR601019-1"/>
    </source>
</evidence>
<dbReference type="Proteomes" id="UP000030104">
    <property type="component" value="Unassembled WGS sequence"/>
</dbReference>
<dbReference type="PANTHER" id="PTHR10218:SF242">
    <property type="entry name" value="GUANINE NUCLEOTIDE-BINDING PROTEIN ALPHA-1 SUBUNIT"/>
    <property type="match status" value="1"/>
</dbReference>
<feature type="binding site" evidence="10">
    <location>
        <begin position="55"/>
        <end position="60"/>
    </location>
    <ligand>
        <name>GTP</name>
        <dbReference type="ChEBI" id="CHEBI:37565"/>
    </ligand>
</feature>
<dbReference type="GO" id="GO:0007186">
    <property type="term" value="P:G protein-coupled receptor signaling pathway"/>
    <property type="evidence" value="ECO:0007669"/>
    <property type="project" value="InterPro"/>
</dbReference>
<feature type="binding site" evidence="10">
    <location>
        <begin position="189"/>
        <end position="195"/>
    </location>
    <ligand>
        <name>GTP</name>
        <dbReference type="ChEBI" id="CHEBI:37565"/>
    </ligand>
</feature>
<dbReference type="PROSITE" id="PS51882">
    <property type="entry name" value="G_ALPHA"/>
    <property type="match status" value="1"/>
</dbReference>
<dbReference type="PRINTS" id="PR00318">
    <property type="entry name" value="GPROTEINA"/>
</dbReference>
<feature type="binding site" evidence="10">
    <location>
        <begin position="214"/>
        <end position="218"/>
    </location>
    <ligand>
        <name>GTP</name>
        <dbReference type="ChEBI" id="CHEBI:37565"/>
    </ligand>
</feature>
<keyword evidence="8" id="KW-0807">Transducer</keyword>
<accession>A0A0A2KY44</accession>
<evidence type="ECO:0000256" key="11">
    <source>
        <dbReference type="PIRSR" id="PIRSR601019-2"/>
    </source>
</evidence>
<keyword evidence="6 10" id="KW-0342">GTP-binding</keyword>
<dbReference type="FunFam" id="3.40.50.300:FF:003800">
    <property type="entry name" value="Guanine nucleotide-binding protein G(k) subunit alpha"/>
    <property type="match status" value="1"/>
</dbReference>
<proteinExistence type="inferred from homology"/>
<evidence type="ECO:0000313" key="13">
    <source>
        <dbReference type="Proteomes" id="UP000030104"/>
    </source>
</evidence>
<keyword evidence="9" id="KW-0449">Lipoprotein</keyword>